<proteinExistence type="predicted"/>
<dbReference type="Gene3D" id="1.20.58.520">
    <property type="entry name" value="Amidohydrolase"/>
    <property type="match status" value="1"/>
</dbReference>
<dbReference type="OrthoDB" id="3514520at2"/>
<dbReference type="InterPro" id="IPR051781">
    <property type="entry name" value="Metallo-dep_Hydrolase"/>
</dbReference>
<dbReference type="RefSeq" id="WP_085146162.1">
    <property type="nucleotide sequence ID" value="NZ_JACKUA010000030.1"/>
</dbReference>
<protein>
    <recommendedName>
        <fullName evidence="1">Amidohydrolase-related domain-containing protein</fullName>
    </recommendedName>
</protein>
<gene>
    <name evidence="2" type="ORF">AWC31_31300</name>
</gene>
<dbReference type="Pfam" id="PF01979">
    <property type="entry name" value="Amidohydro_1"/>
    <property type="match status" value="1"/>
</dbReference>
<dbReference type="Proteomes" id="UP000193964">
    <property type="component" value="Unassembled WGS sequence"/>
</dbReference>
<reference evidence="2 3" key="1">
    <citation type="submission" date="2016-01" db="EMBL/GenBank/DDBJ databases">
        <title>The new phylogeny of the genus Mycobacterium.</title>
        <authorList>
            <person name="Tarcisio F."/>
            <person name="Conor M."/>
            <person name="Antonella G."/>
            <person name="Elisabetta G."/>
            <person name="Giulia F.S."/>
            <person name="Sara T."/>
            <person name="Anna F."/>
            <person name="Clotilde B."/>
            <person name="Roberto B."/>
            <person name="Veronica D.S."/>
            <person name="Fabio R."/>
            <person name="Monica P."/>
            <person name="Olivier J."/>
            <person name="Enrico T."/>
            <person name="Nicola S."/>
        </authorList>
    </citation>
    <scope>NUCLEOTIDE SEQUENCE [LARGE SCALE GENOMIC DNA]</scope>
    <source>
        <strain evidence="2 3">ATCC 700010</strain>
    </source>
</reference>
<evidence type="ECO:0000313" key="3">
    <source>
        <dbReference type="Proteomes" id="UP000193964"/>
    </source>
</evidence>
<feature type="domain" description="Amidohydrolase-related" evidence="1">
    <location>
        <begin position="48"/>
        <end position="361"/>
    </location>
</feature>
<dbReference type="SUPFAM" id="SSF51556">
    <property type="entry name" value="Metallo-dependent hydrolases"/>
    <property type="match status" value="1"/>
</dbReference>
<evidence type="ECO:0000313" key="2">
    <source>
        <dbReference type="EMBL" id="ORX12466.1"/>
    </source>
</evidence>
<dbReference type="SUPFAM" id="SSF51338">
    <property type="entry name" value="Composite domain of metallo-dependent hydrolases"/>
    <property type="match status" value="1"/>
</dbReference>
<dbReference type="EMBL" id="LQQA01000029">
    <property type="protein sequence ID" value="ORX12466.1"/>
    <property type="molecule type" value="Genomic_DNA"/>
</dbReference>
<sequence length="362" mass="38287">MNNFVVENVRVFTGAGLSVPTSVAVVDGRIAGMPLPDMASIDGCGAALLPGLIDTHVHVHNRRQLMAYGRWGVTTVLDMGTANWPATDDLRRESMVADLKSAGNVACAVNGRAVRKMHFPSSSAVSGPADAARFVADRAAQGVDYIKIVLEEKLPFQPKPLDTRTVEAVVAEAHKAGFRVCVHAASVKSFKIASDAGADVLTHAPLASALDGSQARDIAQRGHAVSPTLVMMKKLVERFPAPIKPKRITYQNVVQSVQALHRAGATILVGTDANSDPTAPNTIEHGASLHEELELLVQAGLSPVEALNGATQTAADVFGLTDRGRISPGQRADMLLVEGDPTTDILATQNIKQVWIAGEVVR</sequence>
<organism evidence="2 3">
    <name type="scientific">Mycolicibacterium wolinskyi</name>
    <dbReference type="NCBI Taxonomy" id="59750"/>
    <lineage>
        <taxon>Bacteria</taxon>
        <taxon>Bacillati</taxon>
        <taxon>Actinomycetota</taxon>
        <taxon>Actinomycetes</taxon>
        <taxon>Mycobacteriales</taxon>
        <taxon>Mycobacteriaceae</taxon>
        <taxon>Mycolicibacterium</taxon>
    </lineage>
</organism>
<dbReference type="PANTHER" id="PTHR43135">
    <property type="entry name" value="ALPHA-D-RIBOSE 1-METHYLPHOSPHONATE 5-TRIPHOSPHATE DIPHOSPHATASE"/>
    <property type="match status" value="1"/>
</dbReference>
<dbReference type="Gene3D" id="2.30.40.10">
    <property type="entry name" value="Urease, subunit C, domain 1"/>
    <property type="match status" value="1"/>
</dbReference>
<dbReference type="Gene3D" id="3.30.110.90">
    <property type="entry name" value="Amidohydrolase"/>
    <property type="match status" value="1"/>
</dbReference>
<comment type="caution">
    <text evidence="2">The sequence shown here is derived from an EMBL/GenBank/DDBJ whole genome shotgun (WGS) entry which is preliminary data.</text>
</comment>
<accession>A0A1X2F260</accession>
<dbReference type="GO" id="GO:0016810">
    <property type="term" value="F:hydrolase activity, acting on carbon-nitrogen (but not peptide) bonds"/>
    <property type="evidence" value="ECO:0007669"/>
    <property type="project" value="InterPro"/>
</dbReference>
<dbReference type="PANTHER" id="PTHR43135:SF3">
    <property type="entry name" value="ALPHA-D-RIBOSE 1-METHYLPHOSPHONATE 5-TRIPHOSPHATE DIPHOSPHATASE"/>
    <property type="match status" value="1"/>
</dbReference>
<dbReference type="InterPro" id="IPR011059">
    <property type="entry name" value="Metal-dep_hydrolase_composite"/>
</dbReference>
<evidence type="ECO:0000259" key="1">
    <source>
        <dbReference type="Pfam" id="PF01979"/>
    </source>
</evidence>
<name>A0A1X2F260_9MYCO</name>
<dbReference type="InterPro" id="IPR032466">
    <property type="entry name" value="Metal_Hydrolase"/>
</dbReference>
<dbReference type="AlphaFoldDB" id="A0A1X2F260"/>
<dbReference type="InterPro" id="IPR006680">
    <property type="entry name" value="Amidohydro-rel"/>
</dbReference>
<dbReference type="Gene3D" id="3.40.50.10910">
    <property type="entry name" value="Amidohydrolase"/>
    <property type="match status" value="1"/>
</dbReference>